<sequence length="363" mass="38708">MRLARMGLGAMIGALALGTTALATTAMAEPRYTDEGRAPFLRFLDAPGADEPMRRPPTLHLSFGGQDYRAVMDTGSTGVVVSASLIPNVDRLPVVAPGQLTYTSSGRIMRGDWVVTPLTISGAGGTSITTRPMPVLAVRQIDCFENARDCQATDDPRHVVMLGIGFAREGDRQSQSTPDKNPFLSLPDMGEMNKPGRLRRGYVVTREGVHVGLTRANTGGEFRFVKLARADDGSDWAAIPGCMSVGGGEPACGTALIDTGVSDMYLTVPPDREAGFVTQGDHGRTLVPGTKVSVTFSARPSNDAPGYLFTAGMGSDPLAPSRIILVGRKDRPPFVNTSVHILNGFDYLYDADEGYAGFRRLGR</sequence>
<reference evidence="3 4" key="1">
    <citation type="submission" date="2018-05" db="EMBL/GenBank/DDBJ databases">
        <title>Genomic Encyclopedia of Type Strains, Phase IV (KMG-IV): sequencing the most valuable type-strain genomes for metagenomic binning, comparative biology and taxonomic classification.</title>
        <authorList>
            <person name="Goeker M."/>
        </authorList>
    </citation>
    <scope>NUCLEOTIDE SEQUENCE [LARGE SCALE GENOMIC DNA]</scope>
    <source>
        <strain evidence="3 4">DSM 6462</strain>
    </source>
</reference>
<evidence type="ECO:0000313" key="3">
    <source>
        <dbReference type="EMBL" id="PXW52924.1"/>
    </source>
</evidence>
<feature type="signal peptide" evidence="2">
    <location>
        <begin position="1"/>
        <end position="28"/>
    </location>
</feature>
<dbReference type="Proteomes" id="UP000248021">
    <property type="component" value="Unassembled WGS sequence"/>
</dbReference>
<evidence type="ECO:0000313" key="4">
    <source>
        <dbReference type="Proteomes" id="UP000248021"/>
    </source>
</evidence>
<proteinExistence type="predicted"/>
<dbReference type="RefSeq" id="WP_245450178.1">
    <property type="nucleotide sequence ID" value="NZ_JAHBRY010000001.1"/>
</dbReference>
<dbReference type="AlphaFoldDB" id="A0A2V3TUE2"/>
<protein>
    <recommendedName>
        <fullName evidence="5">Aspartyl protease</fullName>
    </recommendedName>
</protein>
<gene>
    <name evidence="3" type="ORF">C7450_115123</name>
</gene>
<evidence type="ECO:0008006" key="5">
    <source>
        <dbReference type="Google" id="ProtNLM"/>
    </source>
</evidence>
<name>A0A2V3TUE2_9HYPH</name>
<feature type="region of interest" description="Disordered" evidence="1">
    <location>
        <begin position="170"/>
        <end position="191"/>
    </location>
</feature>
<comment type="caution">
    <text evidence="3">The sequence shown here is derived from an EMBL/GenBank/DDBJ whole genome shotgun (WGS) entry which is preliminary data.</text>
</comment>
<keyword evidence="2" id="KW-0732">Signal</keyword>
<dbReference type="EMBL" id="QJJK01000015">
    <property type="protein sequence ID" value="PXW52924.1"/>
    <property type="molecule type" value="Genomic_DNA"/>
</dbReference>
<organism evidence="3 4">
    <name type="scientific">Chelatococcus asaccharovorans</name>
    <dbReference type="NCBI Taxonomy" id="28210"/>
    <lineage>
        <taxon>Bacteria</taxon>
        <taxon>Pseudomonadati</taxon>
        <taxon>Pseudomonadota</taxon>
        <taxon>Alphaproteobacteria</taxon>
        <taxon>Hyphomicrobiales</taxon>
        <taxon>Chelatococcaceae</taxon>
        <taxon>Chelatococcus</taxon>
    </lineage>
</organism>
<keyword evidence="4" id="KW-1185">Reference proteome</keyword>
<accession>A0A2V3TUE2</accession>
<evidence type="ECO:0000256" key="2">
    <source>
        <dbReference type="SAM" id="SignalP"/>
    </source>
</evidence>
<feature type="chain" id="PRO_5016101285" description="Aspartyl protease" evidence="2">
    <location>
        <begin position="29"/>
        <end position="363"/>
    </location>
</feature>
<evidence type="ECO:0000256" key="1">
    <source>
        <dbReference type="SAM" id="MobiDB-lite"/>
    </source>
</evidence>